<proteinExistence type="predicted"/>
<dbReference type="CDD" id="cd00086">
    <property type="entry name" value="homeodomain"/>
    <property type="match status" value="1"/>
</dbReference>
<feature type="region of interest" description="Disordered" evidence="8">
    <location>
        <begin position="444"/>
        <end position="479"/>
    </location>
</feature>
<dbReference type="InterPro" id="IPR001356">
    <property type="entry name" value="HD"/>
</dbReference>
<dbReference type="GO" id="GO:0000981">
    <property type="term" value="F:DNA-binding transcription factor activity, RNA polymerase II-specific"/>
    <property type="evidence" value="ECO:0007669"/>
    <property type="project" value="InterPro"/>
</dbReference>
<dbReference type="GO" id="GO:0005634">
    <property type="term" value="C:nucleus"/>
    <property type="evidence" value="ECO:0007669"/>
    <property type="project" value="UniProtKB-SubCell"/>
</dbReference>
<feature type="compositionally biased region" description="Polar residues" evidence="8">
    <location>
        <begin position="102"/>
        <end position="111"/>
    </location>
</feature>
<dbReference type="SUPFAM" id="SSF46689">
    <property type="entry name" value="Homeodomain-like"/>
    <property type="match status" value="1"/>
</dbReference>
<dbReference type="PANTHER" id="PTHR45946:SF4">
    <property type="entry name" value="HOMEOBOX PROTEIN ROUGH-RELATED"/>
    <property type="match status" value="1"/>
</dbReference>
<feature type="domain" description="Homeobox" evidence="9">
    <location>
        <begin position="472"/>
        <end position="532"/>
    </location>
</feature>
<evidence type="ECO:0000313" key="11">
    <source>
        <dbReference type="Proteomes" id="UP000820818"/>
    </source>
</evidence>
<dbReference type="Gene3D" id="1.10.10.60">
    <property type="entry name" value="Homeodomain-like"/>
    <property type="match status" value="1"/>
</dbReference>
<dbReference type="InterPro" id="IPR009057">
    <property type="entry name" value="Homeodomain-like_sf"/>
</dbReference>
<gene>
    <name evidence="10" type="ORF">GHT06_019776</name>
</gene>
<feature type="compositionally biased region" description="Polar residues" evidence="8">
    <location>
        <begin position="378"/>
        <end position="391"/>
    </location>
</feature>
<comment type="caution">
    <text evidence="10">The sequence shown here is derived from an EMBL/GenBank/DDBJ whole genome shotgun (WGS) entry which is preliminary data.</text>
</comment>
<evidence type="ECO:0000259" key="9">
    <source>
        <dbReference type="PROSITE" id="PS50071"/>
    </source>
</evidence>
<dbReference type="PANTHER" id="PTHR45946">
    <property type="entry name" value="HOMEOBOX PROTEIN ROUGH-RELATED"/>
    <property type="match status" value="1"/>
</dbReference>
<protein>
    <submittedName>
        <fullName evidence="10">Homeotic labial protein</fullName>
    </submittedName>
</protein>
<feature type="compositionally biased region" description="Low complexity" evidence="8">
    <location>
        <begin position="71"/>
        <end position="87"/>
    </location>
</feature>
<accession>A0AAD5PQX1</accession>
<sequence length="577" mass="58719">MNANVLYGVCNGDGGVGVGYGSASNYATDLAGSVYGGVYGSGSVGSNSGGGSSGQASTPESSGPTGGVLGTVGPPHYLTHQQQQQHTPDPRTPPLTPHDQHTNAGLLQTDVGSGSGNGLSYTNLDANGYATAAAAAAAAATAAAASYHLSPHSVGTGMGQHSISSVSVGNSSAYQTDYSGQHHGSPNQQQHHQQLHQQQQQHHHAQHQHGIQQQQQQPQQQQQHHHHQHHQVHHRNHHGHPHHHHSVHHGHHQVHPAMTGHGVVVDGTVGINGLSAAAVAIPTGATAGYGYPDVTQYGARVTHPAAAAAGHFSSSVGPYGVGGPSLRDQCQVNGMLNLVGLGAAAAAAAQGQHPGQHHNQLQGQSGGGGGGNGGGVQPNLNHPVQQQQQSNVPTYKWMQVKRNVPKPVPRPEYGFGGSSPNCGNGVGGLGGGMGSGLPSGLGGLGGGGGVGSPGGGGGGGNGSVSGLGSLGGANNTGRTNFTTKQLTELEKEFHFNKYLTRARRIEIAAALQLNETQVKIWFQNRRMKQKKRMKEGLIPPEPALSCTSPSAPSPVTDSESNASGGAPSKSESPPTPL</sequence>
<feature type="compositionally biased region" description="Basic residues" evidence="8">
    <location>
        <begin position="223"/>
        <end position="254"/>
    </location>
</feature>
<evidence type="ECO:0000256" key="2">
    <source>
        <dbReference type="ARBA" id="ARBA00022473"/>
    </source>
</evidence>
<feature type="compositionally biased region" description="Low complexity" evidence="8">
    <location>
        <begin position="349"/>
        <end position="363"/>
    </location>
</feature>
<feature type="DNA-binding region" description="Homeobox" evidence="6">
    <location>
        <begin position="474"/>
        <end position="533"/>
    </location>
</feature>
<dbReference type="InterPro" id="IPR017970">
    <property type="entry name" value="Homeobox_CS"/>
</dbReference>
<feature type="compositionally biased region" description="Low complexity" evidence="8">
    <location>
        <begin position="208"/>
        <end position="222"/>
    </location>
</feature>
<comment type="subcellular location">
    <subcellularLocation>
        <location evidence="1 6 7">Nucleus</location>
    </subcellularLocation>
</comment>
<dbReference type="Pfam" id="PF00046">
    <property type="entry name" value="Homeodomain"/>
    <property type="match status" value="1"/>
</dbReference>
<evidence type="ECO:0000256" key="1">
    <source>
        <dbReference type="ARBA" id="ARBA00004123"/>
    </source>
</evidence>
<evidence type="ECO:0000256" key="5">
    <source>
        <dbReference type="ARBA" id="ARBA00023242"/>
    </source>
</evidence>
<feature type="compositionally biased region" description="Gly residues" evidence="8">
    <location>
        <begin position="364"/>
        <end position="376"/>
    </location>
</feature>
<reference evidence="10 11" key="1">
    <citation type="submission" date="2022-05" db="EMBL/GenBank/DDBJ databases">
        <title>A multi-omics perspective on studying reproductive biology in Daphnia sinensis.</title>
        <authorList>
            <person name="Jia J."/>
        </authorList>
    </citation>
    <scope>NUCLEOTIDE SEQUENCE [LARGE SCALE GENOMIC DNA]</scope>
    <source>
        <strain evidence="10 11">WSL</strain>
    </source>
</reference>
<dbReference type="PRINTS" id="PR00024">
    <property type="entry name" value="HOMEOBOX"/>
</dbReference>
<feature type="compositionally biased region" description="Gly residues" evidence="8">
    <location>
        <begin position="444"/>
        <end position="471"/>
    </location>
</feature>
<dbReference type="GO" id="GO:0000978">
    <property type="term" value="F:RNA polymerase II cis-regulatory region sequence-specific DNA binding"/>
    <property type="evidence" value="ECO:0007669"/>
    <property type="project" value="TreeGrafter"/>
</dbReference>
<evidence type="ECO:0000256" key="6">
    <source>
        <dbReference type="PROSITE-ProRule" id="PRU00108"/>
    </source>
</evidence>
<evidence type="ECO:0000256" key="7">
    <source>
        <dbReference type="RuleBase" id="RU000682"/>
    </source>
</evidence>
<evidence type="ECO:0000256" key="3">
    <source>
        <dbReference type="ARBA" id="ARBA00023125"/>
    </source>
</evidence>
<organism evidence="10 11">
    <name type="scientific">Daphnia sinensis</name>
    <dbReference type="NCBI Taxonomy" id="1820382"/>
    <lineage>
        <taxon>Eukaryota</taxon>
        <taxon>Metazoa</taxon>
        <taxon>Ecdysozoa</taxon>
        <taxon>Arthropoda</taxon>
        <taxon>Crustacea</taxon>
        <taxon>Branchiopoda</taxon>
        <taxon>Diplostraca</taxon>
        <taxon>Cladocera</taxon>
        <taxon>Anomopoda</taxon>
        <taxon>Daphniidae</taxon>
        <taxon>Daphnia</taxon>
        <taxon>Daphnia similis group</taxon>
    </lineage>
</organism>
<evidence type="ECO:0000256" key="8">
    <source>
        <dbReference type="SAM" id="MobiDB-lite"/>
    </source>
</evidence>
<evidence type="ECO:0000256" key="4">
    <source>
        <dbReference type="ARBA" id="ARBA00023155"/>
    </source>
</evidence>
<keyword evidence="2" id="KW-0217">Developmental protein</keyword>
<feature type="compositionally biased region" description="Polar residues" evidence="8">
    <location>
        <begin position="545"/>
        <end position="563"/>
    </location>
</feature>
<name>A0AAD5PQX1_9CRUS</name>
<evidence type="ECO:0000313" key="10">
    <source>
        <dbReference type="EMBL" id="KAI9554503.1"/>
    </source>
</evidence>
<feature type="region of interest" description="Disordered" evidence="8">
    <location>
        <begin position="154"/>
        <end position="254"/>
    </location>
</feature>
<feature type="region of interest" description="Disordered" evidence="8">
    <location>
        <begin position="46"/>
        <end position="111"/>
    </location>
</feature>
<dbReference type="InterPro" id="IPR020479">
    <property type="entry name" value="HD_metazoa"/>
</dbReference>
<dbReference type="PROSITE" id="PS50071">
    <property type="entry name" value="HOMEOBOX_2"/>
    <property type="match status" value="1"/>
</dbReference>
<feature type="region of interest" description="Disordered" evidence="8">
    <location>
        <begin position="531"/>
        <end position="577"/>
    </location>
</feature>
<keyword evidence="3 6" id="KW-0238">DNA-binding</keyword>
<keyword evidence="5 6" id="KW-0539">Nucleus</keyword>
<keyword evidence="4 6" id="KW-0371">Homeobox</keyword>
<feature type="compositionally biased region" description="Low complexity" evidence="8">
    <location>
        <begin position="179"/>
        <end position="200"/>
    </location>
</feature>
<dbReference type="PROSITE" id="PS00027">
    <property type="entry name" value="HOMEOBOX_1"/>
    <property type="match status" value="1"/>
</dbReference>
<feature type="compositionally biased region" description="Low complexity" evidence="8">
    <location>
        <begin position="162"/>
        <end position="172"/>
    </location>
</feature>
<dbReference type="EMBL" id="WJBH02000008">
    <property type="protein sequence ID" value="KAI9554503.1"/>
    <property type="molecule type" value="Genomic_DNA"/>
</dbReference>
<dbReference type="InterPro" id="IPR046327">
    <property type="entry name" value="HXA1/B1/D1"/>
</dbReference>
<keyword evidence="11" id="KW-1185">Reference proteome</keyword>
<dbReference type="Proteomes" id="UP000820818">
    <property type="component" value="Linkage Group LG8"/>
</dbReference>
<feature type="region of interest" description="Disordered" evidence="8">
    <location>
        <begin position="349"/>
        <end position="391"/>
    </location>
</feature>
<dbReference type="AlphaFoldDB" id="A0AAD5PQX1"/>
<dbReference type="SMART" id="SM00389">
    <property type="entry name" value="HOX"/>
    <property type="match status" value="1"/>
</dbReference>
<dbReference type="FunFam" id="1.10.10.60:FF:000113">
    <property type="entry name" value="homeobox protein Hox-B1"/>
    <property type="match status" value="1"/>
</dbReference>